<dbReference type="Proteomes" id="UP000094256">
    <property type="component" value="Chromosome"/>
</dbReference>
<feature type="active site" description="Proton acceptor" evidence="11">
    <location>
        <position position="143"/>
    </location>
</feature>
<dbReference type="InterPro" id="IPR011234">
    <property type="entry name" value="Fumarylacetoacetase-like_C"/>
</dbReference>
<evidence type="ECO:0000313" key="17">
    <source>
        <dbReference type="Proteomes" id="UP000094256"/>
    </source>
</evidence>
<keyword evidence="9" id="KW-0828">Tyrosine catabolism</keyword>
<dbReference type="Gene3D" id="3.90.850.10">
    <property type="entry name" value="Fumarylacetoacetase-like, C-terminal domain"/>
    <property type="match status" value="1"/>
</dbReference>
<evidence type="ECO:0000256" key="1">
    <source>
        <dbReference type="ARBA" id="ARBA00001913"/>
    </source>
</evidence>
<reference evidence="16 17" key="1">
    <citation type="submission" date="2016-01" db="EMBL/GenBank/DDBJ databases">
        <title>Complete genome and mega plasmid sequence of Sphingomonas panacis DCY99 elicits systemic resistance in rice to Xanthomonas oryzae.</title>
        <authorList>
            <person name="Kim Y.J."/>
            <person name="Yang D.C."/>
            <person name="Sing P."/>
        </authorList>
    </citation>
    <scope>NUCLEOTIDE SEQUENCE [LARGE SCALE GENOMIC DNA]</scope>
    <source>
        <strain evidence="16 17">DCY99</strain>
    </source>
</reference>
<organism evidence="16 17">
    <name type="scientific">Sphingomonas panacis</name>
    <dbReference type="NCBI Taxonomy" id="1560345"/>
    <lineage>
        <taxon>Bacteria</taxon>
        <taxon>Pseudomonadati</taxon>
        <taxon>Pseudomonadota</taxon>
        <taxon>Alphaproteobacteria</taxon>
        <taxon>Sphingomonadales</taxon>
        <taxon>Sphingomonadaceae</taxon>
        <taxon>Sphingomonas</taxon>
    </lineage>
</organism>
<dbReference type="GO" id="GO:1902000">
    <property type="term" value="P:homogentisate catabolic process"/>
    <property type="evidence" value="ECO:0007669"/>
    <property type="project" value="TreeGrafter"/>
</dbReference>
<keyword evidence="8 13" id="KW-0460">Magnesium</keyword>
<feature type="binding site" evidence="13">
    <location>
        <position position="205"/>
    </location>
    <ligand>
        <name>Ca(2+)</name>
        <dbReference type="ChEBI" id="CHEBI:29108"/>
    </ligand>
</feature>
<dbReference type="STRING" id="1560345.AWL63_14460"/>
<evidence type="ECO:0000256" key="4">
    <source>
        <dbReference type="ARBA" id="ARBA00012094"/>
    </source>
</evidence>
<dbReference type="RefSeq" id="WP_069205527.1">
    <property type="nucleotide sequence ID" value="NZ_CP014168.1"/>
</dbReference>
<keyword evidence="17" id="KW-1185">Reference proteome</keyword>
<evidence type="ECO:0000256" key="5">
    <source>
        <dbReference type="ARBA" id="ARBA00022723"/>
    </source>
</evidence>
<keyword evidence="10" id="KW-0585">Phenylalanine catabolism</keyword>
<evidence type="ECO:0000256" key="2">
    <source>
        <dbReference type="ARBA" id="ARBA00001946"/>
    </source>
</evidence>
<dbReference type="GO" id="GO:0006572">
    <property type="term" value="P:L-tyrosine catabolic process"/>
    <property type="evidence" value="ECO:0007669"/>
    <property type="project" value="UniProtKB-KW"/>
</dbReference>
<dbReference type="Gene3D" id="2.30.30.230">
    <property type="entry name" value="Fumarylacetoacetase, N-terminal domain"/>
    <property type="match status" value="1"/>
</dbReference>
<evidence type="ECO:0000256" key="12">
    <source>
        <dbReference type="PIRSR" id="PIRSR605959-2"/>
    </source>
</evidence>
<comment type="pathway">
    <text evidence="3">Amino-acid degradation; L-phenylalanine degradation; acetoacetate and fumarate from L-phenylalanine: step 6/6.</text>
</comment>
<keyword evidence="7 13" id="KW-0106">Calcium</keyword>
<dbReference type="Pfam" id="PF01557">
    <property type="entry name" value="FAA_hydrolase"/>
    <property type="match status" value="1"/>
</dbReference>
<sequence>MTIELNATHDPAAMSWVQSANGDTDFPLQNLPFGVFRTAAASPRGGVALGDSIIDLAALAATGLLGEAALDAAKAGSHDTLLPLLAAAPAAVSALRAEIFALFRDDSAHRAVLEPVLVPIDDAELLMPLKPSAFTDFCTSYDHIARMGGGGVPKLAALSLPVAYNGRASSVRASGAPVIRPMGQFETPPASGAVQWGPEPLLDFELEFGAWLRGGNPIGTPVSVAEAEALLFGCCLVNDWSARGIQFFEMILGPHLGKSFLTTISPWIVTMEALAPFRAAARGRPTGEPAVPTYLLDAADRTHGAVAVTLTADLATAAGAHARIVETELADLYWTLAQMAAHQASNGAPLEAGDLIATGTVSGAADTARACLAEITMRGGSPIALPDGSTRTMLEDGDTLILRGRAHAAGFRPIGFGDCTGTILPARTGTETHA</sequence>
<keyword evidence="6" id="KW-0378">Hydrolase</keyword>
<feature type="binding site" evidence="12">
    <location>
        <position position="360"/>
    </location>
    <ligand>
        <name>substrate</name>
    </ligand>
</feature>
<dbReference type="EC" id="3.7.1.2" evidence="4"/>
<evidence type="ECO:0000256" key="13">
    <source>
        <dbReference type="PIRSR" id="PIRSR605959-3"/>
    </source>
</evidence>
<feature type="binding site" evidence="13">
    <location>
        <position position="239"/>
    </location>
    <ligand>
        <name>Ca(2+)</name>
        <dbReference type="ChEBI" id="CHEBI:29108"/>
    </ligand>
</feature>
<comment type="cofactor">
    <cofactor evidence="1 13">
        <name>Ca(2+)</name>
        <dbReference type="ChEBI" id="CHEBI:29108"/>
    </cofactor>
</comment>
<dbReference type="SUPFAM" id="SSF63433">
    <property type="entry name" value="Fumarylacetoacetate hydrolase, FAH, N-terminal domain"/>
    <property type="match status" value="1"/>
</dbReference>
<feature type="binding site" evidence="13">
    <location>
        <position position="136"/>
    </location>
    <ligand>
        <name>Ca(2+)</name>
        <dbReference type="ChEBI" id="CHEBI:29108"/>
    </ligand>
</feature>
<evidence type="ECO:0000313" key="16">
    <source>
        <dbReference type="EMBL" id="AOH84978.1"/>
    </source>
</evidence>
<evidence type="ECO:0000256" key="7">
    <source>
        <dbReference type="ARBA" id="ARBA00022837"/>
    </source>
</evidence>
<evidence type="ECO:0000256" key="6">
    <source>
        <dbReference type="ARBA" id="ARBA00022801"/>
    </source>
</evidence>
<evidence type="ECO:0000259" key="15">
    <source>
        <dbReference type="Pfam" id="PF09298"/>
    </source>
</evidence>
<dbReference type="InterPro" id="IPR015377">
    <property type="entry name" value="Fumarylacetoacetase_N"/>
</dbReference>
<evidence type="ECO:0000256" key="3">
    <source>
        <dbReference type="ARBA" id="ARBA00004782"/>
    </source>
</evidence>
<protein>
    <recommendedName>
        <fullName evidence="4">fumarylacetoacetase</fullName>
        <ecNumber evidence="4">3.7.1.2</ecNumber>
    </recommendedName>
</protein>
<dbReference type="InterPro" id="IPR036663">
    <property type="entry name" value="Fumarylacetoacetase_C_sf"/>
</dbReference>
<dbReference type="KEGG" id="span:AWL63_14460"/>
<feature type="binding site" evidence="13">
    <location>
        <position position="262"/>
    </location>
    <ligand>
        <name>Mg(2+)</name>
        <dbReference type="ChEBI" id="CHEBI:18420"/>
    </ligand>
</feature>
<proteinExistence type="predicted"/>
<accession>A0A1B3ZC19</accession>
<dbReference type="EMBL" id="CP014168">
    <property type="protein sequence ID" value="AOH84978.1"/>
    <property type="molecule type" value="Genomic_DNA"/>
</dbReference>
<name>A0A1B3ZC19_9SPHN</name>
<feature type="domain" description="Fumarylacetoacetase-like C-terminal" evidence="14">
    <location>
        <begin position="134"/>
        <end position="414"/>
    </location>
</feature>
<evidence type="ECO:0000256" key="9">
    <source>
        <dbReference type="ARBA" id="ARBA00022878"/>
    </source>
</evidence>
<feature type="binding site" evidence="13">
    <location>
        <position position="239"/>
    </location>
    <ligand>
        <name>Mg(2+)</name>
        <dbReference type="ChEBI" id="CHEBI:18420"/>
    </ligand>
</feature>
<dbReference type="GO" id="GO:0046872">
    <property type="term" value="F:metal ion binding"/>
    <property type="evidence" value="ECO:0007669"/>
    <property type="project" value="UniProtKB-KW"/>
</dbReference>
<keyword evidence="5 13" id="KW-0479">Metal-binding</keyword>
<feature type="domain" description="Fumarylacetoacetase N-terminal" evidence="15">
    <location>
        <begin position="29"/>
        <end position="128"/>
    </location>
</feature>
<dbReference type="InterPro" id="IPR036462">
    <property type="entry name" value="Fumarylacetoacetase_N_sf"/>
</dbReference>
<dbReference type="AlphaFoldDB" id="A0A1B3ZC19"/>
<dbReference type="OrthoDB" id="3766879at2"/>
<dbReference type="PANTHER" id="PTHR43069">
    <property type="entry name" value="FUMARYLACETOACETASE"/>
    <property type="match status" value="1"/>
</dbReference>
<gene>
    <name evidence="16" type="ORF">AWL63_14460</name>
</gene>
<dbReference type="InterPro" id="IPR005959">
    <property type="entry name" value="Fumarylacetoacetase"/>
</dbReference>
<evidence type="ECO:0000256" key="10">
    <source>
        <dbReference type="ARBA" id="ARBA00023232"/>
    </source>
</evidence>
<comment type="cofactor">
    <cofactor evidence="2 13">
        <name>Mg(2+)</name>
        <dbReference type="ChEBI" id="CHEBI:18420"/>
    </cofactor>
</comment>
<feature type="binding site" evidence="12">
    <location>
        <position position="246"/>
    </location>
    <ligand>
        <name>substrate</name>
    </ligand>
</feature>
<dbReference type="GO" id="GO:0006559">
    <property type="term" value="P:L-phenylalanine catabolic process"/>
    <property type="evidence" value="ECO:0007669"/>
    <property type="project" value="UniProtKB-UniPathway"/>
</dbReference>
<dbReference type="UniPathway" id="UPA00139">
    <property type="reaction ID" value="UER00341"/>
</dbReference>
<dbReference type="GO" id="GO:0004334">
    <property type="term" value="F:fumarylacetoacetase activity"/>
    <property type="evidence" value="ECO:0007669"/>
    <property type="project" value="UniProtKB-EC"/>
</dbReference>
<evidence type="ECO:0000256" key="8">
    <source>
        <dbReference type="ARBA" id="ARBA00022842"/>
    </source>
</evidence>
<evidence type="ECO:0000259" key="14">
    <source>
        <dbReference type="Pfam" id="PF01557"/>
    </source>
</evidence>
<feature type="binding site" evidence="13">
    <location>
        <position position="207"/>
    </location>
    <ligand>
        <name>Ca(2+)</name>
        <dbReference type="ChEBI" id="CHEBI:29108"/>
    </ligand>
</feature>
<dbReference type="Pfam" id="PF09298">
    <property type="entry name" value="FAA_hydrolase_N"/>
    <property type="match status" value="1"/>
</dbReference>
<evidence type="ECO:0000256" key="11">
    <source>
        <dbReference type="PIRSR" id="PIRSR605959-1"/>
    </source>
</evidence>
<dbReference type="PANTHER" id="PTHR43069:SF2">
    <property type="entry name" value="FUMARYLACETOACETASE"/>
    <property type="match status" value="1"/>
</dbReference>
<feature type="binding site" evidence="13">
    <location>
        <position position="258"/>
    </location>
    <ligand>
        <name>Mg(2+)</name>
        <dbReference type="ChEBI" id="CHEBI:18420"/>
    </ligand>
</feature>
<dbReference type="SUPFAM" id="SSF56529">
    <property type="entry name" value="FAH"/>
    <property type="match status" value="1"/>
</dbReference>